<evidence type="ECO:0000256" key="1">
    <source>
        <dbReference type="ARBA" id="ARBA00010669"/>
    </source>
</evidence>
<evidence type="ECO:0000313" key="11">
    <source>
        <dbReference type="Proteomes" id="UP000322181"/>
    </source>
</evidence>
<protein>
    <recommendedName>
        <fullName evidence="8">tRNA-specific adenosine deaminase</fullName>
        <ecNumber evidence="8">3.5.4.33</ecNumber>
    </recommendedName>
</protein>
<evidence type="ECO:0000313" key="10">
    <source>
        <dbReference type="EMBL" id="KAA8717634.1"/>
    </source>
</evidence>
<evidence type="ECO:0000256" key="8">
    <source>
        <dbReference type="HAMAP-Rule" id="MF_00972"/>
    </source>
</evidence>
<evidence type="ECO:0000256" key="5">
    <source>
        <dbReference type="ARBA" id="ARBA00022801"/>
    </source>
</evidence>
<dbReference type="FunFam" id="3.40.140.10:FF:000005">
    <property type="entry name" value="tRNA-specific adenosine deaminase"/>
    <property type="match status" value="1"/>
</dbReference>
<dbReference type="SUPFAM" id="SSF53927">
    <property type="entry name" value="Cytidine deaminase-like"/>
    <property type="match status" value="1"/>
</dbReference>
<feature type="binding site" evidence="8">
    <location>
        <position position="136"/>
    </location>
    <ligand>
        <name>Zn(2+)</name>
        <dbReference type="ChEBI" id="CHEBI:29105"/>
        <note>catalytic</note>
    </ligand>
</feature>
<dbReference type="EC" id="3.5.4.33" evidence="8"/>
<feature type="binding site" evidence="8">
    <location>
        <position position="139"/>
    </location>
    <ligand>
        <name>Zn(2+)</name>
        <dbReference type="ChEBI" id="CHEBI:29105"/>
        <note>catalytic</note>
    </ligand>
</feature>
<dbReference type="Proteomes" id="UP000322181">
    <property type="component" value="Unassembled WGS sequence"/>
</dbReference>
<gene>
    <name evidence="8 10" type="primary">tadA</name>
    <name evidence="10" type="ORF">F4V73_07280</name>
</gene>
<dbReference type="GO" id="GO:0002100">
    <property type="term" value="P:tRNA wobble adenosine to inosine editing"/>
    <property type="evidence" value="ECO:0007669"/>
    <property type="project" value="UniProtKB-UniRule"/>
</dbReference>
<comment type="similarity">
    <text evidence="1">Belongs to the cytidine and deoxycytidylate deaminase family. ADAT2 subfamily.</text>
</comment>
<dbReference type="EMBL" id="VXKB01000001">
    <property type="protein sequence ID" value="KAA8717634.1"/>
    <property type="molecule type" value="Genomic_DNA"/>
</dbReference>
<comment type="caution">
    <text evidence="10">The sequence shown here is derived from an EMBL/GenBank/DDBJ whole genome shotgun (WGS) entry which is preliminary data.</text>
</comment>
<dbReference type="GO" id="GO:0052717">
    <property type="term" value="F:tRNA-specific adenosine-34 deaminase activity"/>
    <property type="evidence" value="ECO:0007669"/>
    <property type="project" value="UniProtKB-UniRule"/>
</dbReference>
<dbReference type="AlphaFoldDB" id="A0A5M9R9J9"/>
<reference evidence="10 11" key="1">
    <citation type="submission" date="2019-09" db="EMBL/GenBank/DDBJ databases">
        <title>Draft genome sequence of various Type strains from the CCUG.</title>
        <authorList>
            <person name="Pineiro-Iglesias B."/>
            <person name="Tunovic T."/>
            <person name="Unosson C."/>
            <person name="Inganas E."/>
            <person name="Ohlen M."/>
            <person name="Cardew S."/>
            <person name="Jensie-Markopoulos S."/>
            <person name="Salva-Serra F."/>
            <person name="Jaen-Luchoro D."/>
            <person name="Karlsson R."/>
            <person name="Svensson-Stadler L."/>
            <person name="Chun J."/>
            <person name="Moore E."/>
        </authorList>
    </citation>
    <scope>NUCLEOTIDE SEQUENCE [LARGE SCALE GENOMIC DNA]</scope>
    <source>
        <strain evidence="10 11">CCUG 53682T</strain>
    </source>
</reference>
<dbReference type="OrthoDB" id="9802676at2"/>
<evidence type="ECO:0000256" key="6">
    <source>
        <dbReference type="ARBA" id="ARBA00022833"/>
    </source>
</evidence>
<keyword evidence="3 8" id="KW-0819">tRNA processing</keyword>
<keyword evidence="6 8" id="KW-0862">Zinc</keyword>
<dbReference type="InterPro" id="IPR002125">
    <property type="entry name" value="CMP_dCMP_dom"/>
</dbReference>
<sequence length="221" mass="24120">MDVFTASFRFARYQQTRNFAENPAILGAIASIRRDSKQPGVNVTDNVIDNSTQYNNDEYWMRRALALAKEAGEAGEIPVGAVLVKDNQQVAGGFNQPIRSHDPAAHAEILTLREAGAVLGNYRLIDTTLYVSLEPCMMCAGALIHSRIKRLVFGAAEPKTGAAGSFIDLLTLPRLNHYMDVTGGVLGEECSALLSDFFRRRRAEKKALKRQSAESGSDSAS</sequence>
<evidence type="ECO:0000256" key="3">
    <source>
        <dbReference type="ARBA" id="ARBA00022694"/>
    </source>
</evidence>
<dbReference type="InterPro" id="IPR016192">
    <property type="entry name" value="APOBEC/CMP_deaminase_Zn-bd"/>
</dbReference>
<dbReference type="NCBIfam" id="NF008113">
    <property type="entry name" value="PRK10860.1"/>
    <property type="match status" value="1"/>
</dbReference>
<feature type="binding site" evidence="8">
    <location>
        <position position="106"/>
    </location>
    <ligand>
        <name>Zn(2+)</name>
        <dbReference type="ChEBI" id="CHEBI:29105"/>
        <note>catalytic</note>
    </ligand>
</feature>
<dbReference type="PROSITE" id="PS00903">
    <property type="entry name" value="CYT_DCMP_DEAMINASES_1"/>
    <property type="match status" value="1"/>
</dbReference>
<evidence type="ECO:0000256" key="7">
    <source>
        <dbReference type="ARBA" id="ARBA00048045"/>
    </source>
</evidence>
<keyword evidence="5 8" id="KW-0378">Hydrolase</keyword>
<keyword evidence="4 8" id="KW-0479">Metal-binding</keyword>
<comment type="subunit">
    <text evidence="2 8">Homodimer.</text>
</comment>
<feature type="active site" description="Proton donor" evidence="8">
    <location>
        <position position="108"/>
    </location>
</feature>
<dbReference type="InterPro" id="IPR028883">
    <property type="entry name" value="tRNA_aden_deaminase"/>
</dbReference>
<organism evidence="10 11">
    <name type="scientific">Morganella psychrotolerans</name>
    <dbReference type="NCBI Taxonomy" id="368603"/>
    <lineage>
        <taxon>Bacteria</taxon>
        <taxon>Pseudomonadati</taxon>
        <taxon>Pseudomonadota</taxon>
        <taxon>Gammaproteobacteria</taxon>
        <taxon>Enterobacterales</taxon>
        <taxon>Morganellaceae</taxon>
        <taxon>Morganella</taxon>
    </lineage>
</organism>
<evidence type="ECO:0000256" key="2">
    <source>
        <dbReference type="ARBA" id="ARBA00011738"/>
    </source>
</evidence>
<dbReference type="Gene3D" id="3.40.140.10">
    <property type="entry name" value="Cytidine Deaminase, domain 2"/>
    <property type="match status" value="1"/>
</dbReference>
<comment type="catalytic activity">
    <reaction evidence="7 8">
        <text>adenosine(34) in tRNA + H2O + H(+) = inosine(34) in tRNA + NH4(+)</text>
        <dbReference type="Rhea" id="RHEA:43168"/>
        <dbReference type="Rhea" id="RHEA-COMP:10373"/>
        <dbReference type="Rhea" id="RHEA-COMP:10374"/>
        <dbReference type="ChEBI" id="CHEBI:15377"/>
        <dbReference type="ChEBI" id="CHEBI:15378"/>
        <dbReference type="ChEBI" id="CHEBI:28938"/>
        <dbReference type="ChEBI" id="CHEBI:74411"/>
        <dbReference type="ChEBI" id="CHEBI:82852"/>
        <dbReference type="EC" id="3.5.4.33"/>
    </reaction>
</comment>
<name>A0A5M9R9J9_9GAMM</name>
<dbReference type="PROSITE" id="PS51747">
    <property type="entry name" value="CYT_DCMP_DEAMINASES_2"/>
    <property type="match status" value="1"/>
</dbReference>
<accession>A0A5M9R9J9</accession>
<proteinExistence type="inferred from homology"/>
<evidence type="ECO:0000259" key="9">
    <source>
        <dbReference type="PROSITE" id="PS51747"/>
    </source>
</evidence>
<dbReference type="Pfam" id="PF00383">
    <property type="entry name" value="dCMP_cyt_deam_1"/>
    <property type="match status" value="1"/>
</dbReference>
<feature type="domain" description="CMP/dCMP-type deaminase" evidence="9">
    <location>
        <begin position="55"/>
        <end position="166"/>
    </location>
</feature>
<evidence type="ECO:0000256" key="4">
    <source>
        <dbReference type="ARBA" id="ARBA00022723"/>
    </source>
</evidence>
<dbReference type="HAMAP" id="MF_00972">
    <property type="entry name" value="tRNA_aden_deaminase"/>
    <property type="match status" value="1"/>
</dbReference>
<dbReference type="PANTHER" id="PTHR11079:SF202">
    <property type="entry name" value="TRNA-SPECIFIC ADENOSINE DEAMINASE"/>
    <property type="match status" value="1"/>
</dbReference>
<dbReference type="InterPro" id="IPR016193">
    <property type="entry name" value="Cytidine_deaminase-like"/>
</dbReference>
<comment type="cofactor">
    <cofactor evidence="8">
        <name>Zn(2+)</name>
        <dbReference type="ChEBI" id="CHEBI:29105"/>
    </cofactor>
    <text evidence="8">Binds 1 zinc ion per subunit.</text>
</comment>
<dbReference type="CDD" id="cd01285">
    <property type="entry name" value="nucleoside_deaminase"/>
    <property type="match status" value="1"/>
</dbReference>
<comment type="function">
    <text evidence="8">Catalyzes the deamination of adenosine to inosine at the wobble position 34 of tRNA(Arg2).</text>
</comment>
<dbReference type="PANTHER" id="PTHR11079">
    <property type="entry name" value="CYTOSINE DEAMINASE FAMILY MEMBER"/>
    <property type="match status" value="1"/>
</dbReference>
<dbReference type="GO" id="GO:0008270">
    <property type="term" value="F:zinc ion binding"/>
    <property type="evidence" value="ECO:0007669"/>
    <property type="project" value="UniProtKB-UniRule"/>
</dbReference>